<keyword evidence="2" id="KW-1185">Reference proteome</keyword>
<protein>
    <submittedName>
        <fullName evidence="1">Uncharacterized protein</fullName>
    </submittedName>
</protein>
<accession>A0A9W6LT93</accession>
<gene>
    <name evidence="1" type="ORF">LMG27198_32580</name>
</gene>
<reference evidence="1" key="1">
    <citation type="journal article" date="2023" name="Int. J. Syst. Evol. Microbiol.">
        <title>Methylocystis iwaonis sp. nov., a type II methane-oxidizing bacterium from surface soil of a rice paddy field in Japan, and emended description of the genus Methylocystis (ex Whittenbury et al. 1970) Bowman et al. 1993.</title>
        <authorList>
            <person name="Kaise H."/>
            <person name="Sawadogo J.B."/>
            <person name="Alam M.S."/>
            <person name="Ueno C."/>
            <person name="Dianou D."/>
            <person name="Shinjo R."/>
            <person name="Asakawa S."/>
        </authorList>
    </citation>
    <scope>NUCLEOTIDE SEQUENCE</scope>
    <source>
        <strain evidence="1">LMG27198</strain>
    </source>
</reference>
<evidence type="ECO:0000313" key="1">
    <source>
        <dbReference type="EMBL" id="GLI94266.1"/>
    </source>
</evidence>
<sequence length="165" mass="17913">MTSNDASRKRRHPTRPTLPAICARDTGIYRAVGRLAFAAIVAVLLAGCQTQQSAFEGPDYSNETRRIEKEALAEATALGTAQGAMGIAASFDRSRASSLLAMGAGQAARSAMMIRARQRLQAQVDKDDAAFLRKHGITDEDEPQTPHKTDACADAYPGMCRRRRY</sequence>
<comment type="caution">
    <text evidence="1">The sequence shown here is derived from an EMBL/GenBank/DDBJ whole genome shotgun (WGS) entry which is preliminary data.</text>
</comment>
<dbReference type="AlphaFoldDB" id="A0A9W6LT93"/>
<dbReference type="RefSeq" id="WP_281804275.1">
    <property type="nucleotide sequence ID" value="NZ_BSEC01000001.1"/>
</dbReference>
<proteinExistence type="predicted"/>
<organism evidence="1 2">
    <name type="scientific">Methylocystis echinoides</name>
    <dbReference type="NCBI Taxonomy" id="29468"/>
    <lineage>
        <taxon>Bacteria</taxon>
        <taxon>Pseudomonadati</taxon>
        <taxon>Pseudomonadota</taxon>
        <taxon>Alphaproteobacteria</taxon>
        <taxon>Hyphomicrobiales</taxon>
        <taxon>Methylocystaceae</taxon>
        <taxon>Methylocystis</taxon>
    </lineage>
</organism>
<dbReference type="EMBL" id="BSEC01000001">
    <property type="protein sequence ID" value="GLI94266.1"/>
    <property type="molecule type" value="Genomic_DNA"/>
</dbReference>
<name>A0A9W6LT93_9HYPH</name>
<dbReference type="Proteomes" id="UP001144323">
    <property type="component" value="Unassembled WGS sequence"/>
</dbReference>
<evidence type="ECO:0000313" key="2">
    <source>
        <dbReference type="Proteomes" id="UP001144323"/>
    </source>
</evidence>